<keyword evidence="2" id="KW-1185">Reference proteome</keyword>
<accession>A0ACB9SR34</accession>
<name>A0ACB9SR34_HOLOL</name>
<evidence type="ECO:0000313" key="1">
    <source>
        <dbReference type="EMBL" id="KAI4457783.1"/>
    </source>
</evidence>
<evidence type="ECO:0000313" key="2">
    <source>
        <dbReference type="Proteomes" id="UP001056778"/>
    </source>
</evidence>
<dbReference type="EMBL" id="CM043021">
    <property type="protein sequence ID" value="KAI4457783.1"/>
    <property type="molecule type" value="Genomic_DNA"/>
</dbReference>
<reference evidence="1" key="1">
    <citation type="submission" date="2022-04" db="EMBL/GenBank/DDBJ databases">
        <title>Chromosome-scale genome assembly of Holotrichia oblita Faldermann.</title>
        <authorList>
            <person name="Rongchong L."/>
        </authorList>
    </citation>
    <scope>NUCLEOTIDE SEQUENCE</scope>
    <source>
        <strain evidence="1">81SQS9</strain>
    </source>
</reference>
<keyword evidence="1" id="KW-0240">DNA-directed RNA polymerase</keyword>
<dbReference type="Proteomes" id="UP001056778">
    <property type="component" value="Chromosome 7"/>
</dbReference>
<gene>
    <name evidence="1" type="ORF">MML48_7g00003390</name>
</gene>
<sequence length="148" mass="16723">MQNICPQCKNTLKTPSCRLIQDACGHQKCRLCLLKDEEKCSLCVNPGQNSAVVHDSVIKYENNHTAVIAFKSSSDINKEGTVNDDSECNDIKQQEKSEINKRFYQTLPIPSHIILSNDVPVIYTCKICGRKFKTRSHIKYHQYCASGS</sequence>
<comment type="caution">
    <text evidence="1">The sequence shown here is derived from an EMBL/GenBank/DDBJ whole genome shotgun (WGS) entry which is preliminary data.</text>
</comment>
<organism evidence="1 2">
    <name type="scientific">Holotrichia oblita</name>
    <name type="common">Chafer beetle</name>
    <dbReference type="NCBI Taxonomy" id="644536"/>
    <lineage>
        <taxon>Eukaryota</taxon>
        <taxon>Metazoa</taxon>
        <taxon>Ecdysozoa</taxon>
        <taxon>Arthropoda</taxon>
        <taxon>Hexapoda</taxon>
        <taxon>Insecta</taxon>
        <taxon>Pterygota</taxon>
        <taxon>Neoptera</taxon>
        <taxon>Endopterygota</taxon>
        <taxon>Coleoptera</taxon>
        <taxon>Polyphaga</taxon>
        <taxon>Scarabaeiformia</taxon>
        <taxon>Scarabaeidae</taxon>
        <taxon>Melolonthinae</taxon>
        <taxon>Holotrichia</taxon>
    </lineage>
</organism>
<proteinExistence type="predicted"/>
<keyword evidence="1" id="KW-0804">Transcription</keyword>
<protein>
    <submittedName>
        <fullName evidence="1">Dna-directed rna polymerase</fullName>
    </submittedName>
</protein>